<evidence type="ECO:0000313" key="4">
    <source>
        <dbReference type="EMBL" id="SUG49817.1"/>
    </source>
</evidence>
<protein>
    <submittedName>
        <fullName evidence="4">Membrane protein</fullName>
    </submittedName>
</protein>
<organism evidence="4 5">
    <name type="scientific">Salmonella enterica subsp. arizonae</name>
    <dbReference type="NCBI Taxonomy" id="59203"/>
    <lineage>
        <taxon>Bacteria</taxon>
        <taxon>Pseudomonadati</taxon>
        <taxon>Pseudomonadota</taxon>
        <taxon>Gammaproteobacteria</taxon>
        <taxon>Enterobacterales</taxon>
        <taxon>Enterobacteriaceae</taxon>
        <taxon>Salmonella</taxon>
    </lineage>
</organism>
<dbReference type="EMBL" id="UGXG01000002">
    <property type="protein sequence ID" value="SUG49817.1"/>
    <property type="molecule type" value="Genomic_DNA"/>
</dbReference>
<proteinExistence type="predicted"/>
<feature type="transmembrane region" description="Helical" evidence="2">
    <location>
        <begin position="67"/>
        <end position="88"/>
    </location>
</feature>
<dbReference type="AlphaFoldDB" id="A0A379TGN5"/>
<evidence type="ECO:0000259" key="3">
    <source>
        <dbReference type="Pfam" id="PF07916"/>
    </source>
</evidence>
<dbReference type="InterPro" id="IPR012931">
    <property type="entry name" value="TraG_N_Proteobacteria"/>
</dbReference>
<feature type="region of interest" description="Disordered" evidence="1">
    <location>
        <begin position="332"/>
        <end position="351"/>
    </location>
</feature>
<feature type="domain" description="TraG N-terminal Proteobacteria" evidence="3">
    <location>
        <begin position="8"/>
        <end position="274"/>
    </location>
</feature>
<reference evidence="4 5" key="1">
    <citation type="submission" date="2018-06" db="EMBL/GenBank/DDBJ databases">
        <authorList>
            <consortium name="Pathogen Informatics"/>
            <person name="Doyle S."/>
        </authorList>
    </citation>
    <scope>NUCLEOTIDE SEQUENCE [LARGE SCALE GENOMIC DNA]</scope>
    <source>
        <strain evidence="4 5">NCTC8297</strain>
    </source>
</reference>
<keyword evidence="2" id="KW-0812">Transmembrane</keyword>
<evidence type="ECO:0000256" key="1">
    <source>
        <dbReference type="SAM" id="MobiDB-lite"/>
    </source>
</evidence>
<name>A0A379TGN5_SALER</name>
<sequence>MTTNSYLEYFLTLLGWVVNNGLWNAISTTGLFALPLLIKLLALWLQARSQGADEGNKAALSLVWTEHLMYTSLLVIMFTCVPMLNIDLDTIKYDTTRSKQCGMSVPQPADTGYQPIINSLGGKTAAVPVWWYFIHVISKGITSATVATLPCQPDLRQIRFEVQHTRIKDPALAQELRDFVEECYAPSRARLKFRAGELDDDTSDDTAWVGSSYFLNTAGYYDTDHAHSPHSAWPYSASRDAGLADTGAGGYPTCKQWWTDDTVGLKARLLQLPAPDIWTEFKKIGQSQAVYEEAVLRSLVSERNMQVSQNGRVYPGYGGNVDGHRRQCRHQAGIQRRKYPRQHSGVPGVRQRASGAAHGAGAAANGAGDLYSAGNTLFGVGCESSDDADVCAVCAVLPYFLVGTGAVAR</sequence>
<evidence type="ECO:0000256" key="2">
    <source>
        <dbReference type="SAM" id="Phobius"/>
    </source>
</evidence>
<keyword evidence="2" id="KW-0472">Membrane</keyword>
<keyword evidence="2" id="KW-1133">Transmembrane helix</keyword>
<dbReference type="Proteomes" id="UP000254741">
    <property type="component" value="Unassembled WGS sequence"/>
</dbReference>
<dbReference type="Pfam" id="PF07916">
    <property type="entry name" value="TraG_N"/>
    <property type="match status" value="1"/>
</dbReference>
<feature type="transmembrane region" description="Helical" evidence="2">
    <location>
        <begin position="30"/>
        <end position="47"/>
    </location>
</feature>
<evidence type="ECO:0000313" key="5">
    <source>
        <dbReference type="Proteomes" id="UP000254741"/>
    </source>
</evidence>
<accession>A0A379TGN5</accession>
<gene>
    <name evidence="4" type="ORF">NCTC8297_05169</name>
</gene>